<dbReference type="AlphaFoldDB" id="A0A317EDD2"/>
<name>A0A317EDD2_9PROT</name>
<comment type="caution">
    <text evidence="1">The sequence shown here is derived from an EMBL/GenBank/DDBJ whole genome shotgun (WGS) entry which is preliminary data.</text>
</comment>
<dbReference type="RefSeq" id="WP_109919406.1">
    <property type="nucleotide sequence ID" value="NZ_QGLF01000001.1"/>
</dbReference>
<gene>
    <name evidence="1" type="ORF">DKG75_02045</name>
</gene>
<organism evidence="1 2">
    <name type="scientific">Zavarzinia compransoris</name>
    <dbReference type="NCBI Taxonomy" id="1264899"/>
    <lineage>
        <taxon>Bacteria</taxon>
        <taxon>Pseudomonadati</taxon>
        <taxon>Pseudomonadota</taxon>
        <taxon>Alphaproteobacteria</taxon>
        <taxon>Rhodospirillales</taxon>
        <taxon>Zavarziniaceae</taxon>
        <taxon>Zavarzinia</taxon>
    </lineage>
</organism>
<keyword evidence="2" id="KW-1185">Reference proteome</keyword>
<evidence type="ECO:0008006" key="3">
    <source>
        <dbReference type="Google" id="ProtNLM"/>
    </source>
</evidence>
<dbReference type="Proteomes" id="UP000246077">
    <property type="component" value="Unassembled WGS sequence"/>
</dbReference>
<accession>A0A317EDD2</accession>
<evidence type="ECO:0000313" key="2">
    <source>
        <dbReference type="Proteomes" id="UP000246077"/>
    </source>
</evidence>
<sequence length="178" mass="19421">MMKKLPARLEEPFARFWKVFPKRVQPLRRSAEDGFAKAVARGADPEFLIRAAGLFAAQVKAEDMPRKFFPLAATWLHQERFADYAEEHAAPAPAAAPEGIDPTGGRLLAAGIEQSSIVAWFEGVEMSVDAAARQLTVVAPKAFALDQIKARFDRHLHEAFGVTSVVYRKAGGPGHGLA</sequence>
<evidence type="ECO:0000313" key="1">
    <source>
        <dbReference type="EMBL" id="PWR23373.1"/>
    </source>
</evidence>
<reference evidence="2" key="1">
    <citation type="submission" date="2018-05" db="EMBL/GenBank/DDBJ databases">
        <title>Zavarzinia sp. HR-AS.</title>
        <authorList>
            <person name="Lee Y."/>
            <person name="Jeon C.O."/>
        </authorList>
    </citation>
    <scope>NUCLEOTIDE SEQUENCE [LARGE SCALE GENOMIC DNA]</scope>
    <source>
        <strain evidence="2">DSM 1231</strain>
    </source>
</reference>
<dbReference type="OrthoDB" id="7302057at2"/>
<dbReference type="EMBL" id="QGLF01000001">
    <property type="protein sequence ID" value="PWR23373.1"/>
    <property type="molecule type" value="Genomic_DNA"/>
</dbReference>
<proteinExistence type="predicted"/>
<protein>
    <recommendedName>
        <fullName evidence="3">DnaA N-terminal domain-containing protein</fullName>
    </recommendedName>
</protein>